<proteinExistence type="predicted"/>
<accession>A0A7H8UF99</accession>
<reference evidence="2 3" key="1">
    <citation type="submission" date="2020-06" db="EMBL/GenBank/DDBJ databases">
        <title>Long-read sequencing of DSM26481-BlokeschLab.</title>
        <authorList>
            <person name="Blokesch M."/>
        </authorList>
    </citation>
    <scope>NUCLEOTIDE SEQUENCE [LARGE SCALE GENOMIC DNA]</scope>
    <source>
        <strain evidence="2 3">DSM 26481</strain>
    </source>
</reference>
<feature type="transmembrane region" description="Helical" evidence="1">
    <location>
        <begin position="103"/>
        <end position="121"/>
    </location>
</feature>
<dbReference type="RefSeq" id="WP_176609942.1">
    <property type="nucleotide sequence ID" value="NZ_CP056117.1"/>
</dbReference>
<keyword evidence="1" id="KW-1133">Transmembrane helix</keyword>
<feature type="transmembrane region" description="Helical" evidence="1">
    <location>
        <begin position="190"/>
        <end position="215"/>
    </location>
</feature>
<feature type="transmembrane region" description="Helical" evidence="1">
    <location>
        <begin position="48"/>
        <end position="65"/>
    </location>
</feature>
<feature type="transmembrane region" description="Helical" evidence="1">
    <location>
        <begin position="20"/>
        <end position="36"/>
    </location>
</feature>
<feature type="transmembrane region" description="Helical" evidence="1">
    <location>
        <begin position="325"/>
        <end position="358"/>
    </location>
</feature>
<evidence type="ECO:0000313" key="2">
    <source>
        <dbReference type="EMBL" id="QKZ98530.1"/>
    </source>
</evidence>
<feature type="transmembrane region" description="Helical" evidence="1">
    <location>
        <begin position="156"/>
        <end position="178"/>
    </location>
</feature>
<evidence type="ECO:0000256" key="1">
    <source>
        <dbReference type="SAM" id="Phobius"/>
    </source>
</evidence>
<keyword evidence="1" id="KW-0472">Membrane</keyword>
<feature type="transmembrane region" description="Helical" evidence="1">
    <location>
        <begin position="294"/>
        <end position="313"/>
    </location>
</feature>
<feature type="transmembrane region" description="Helical" evidence="1">
    <location>
        <begin position="133"/>
        <end position="150"/>
    </location>
</feature>
<dbReference type="AlphaFoldDB" id="A0A7H8UF99"/>
<name>A0A7H8UF99_ENTCL</name>
<gene>
    <name evidence="2" type="ORF">HWQ14_12970</name>
</gene>
<protein>
    <submittedName>
        <fullName evidence="2">Uncharacterized protein</fullName>
    </submittedName>
</protein>
<sequence>MFFLLPAFFENLTFPTSRTISDLLFILIAIILLLFYKKITIEKIGICYILFTALIVLINAANGFANVSNQINTDFYEKLNWLVTDRGISEFVPLGDYYRSTLIYLRYLLIPIYFAVGYRIALVQGRYQALNSLWILLTFALTLNLVYGLFKDNQRISGFFENTATLASLSILCIFLATKLNSYLKITYTLLISGITLLLSQTASAYLGLAAIIILPLLKVKKPHIKSILITVTISIIISTIGLIPSIIEFIGKYLYTGSLINRFTTWGTIISYYDSYKVIMFGLGSFPVFADNLFVWLISGFGLSAIIMYVYLMKLGNYNNDCAIFISMIVWQGLLFPGFIMPYMIITTFMILGILSVDKERGIFCSNTSKRI</sequence>
<feature type="transmembrane region" description="Helical" evidence="1">
    <location>
        <begin position="227"/>
        <end position="247"/>
    </location>
</feature>
<evidence type="ECO:0000313" key="3">
    <source>
        <dbReference type="Proteomes" id="UP000509421"/>
    </source>
</evidence>
<organism evidence="2 3">
    <name type="scientific">Enterobacter cloacae</name>
    <dbReference type="NCBI Taxonomy" id="550"/>
    <lineage>
        <taxon>Bacteria</taxon>
        <taxon>Pseudomonadati</taxon>
        <taxon>Pseudomonadota</taxon>
        <taxon>Gammaproteobacteria</taxon>
        <taxon>Enterobacterales</taxon>
        <taxon>Enterobacteriaceae</taxon>
        <taxon>Enterobacter</taxon>
        <taxon>Enterobacter cloacae complex</taxon>
    </lineage>
</organism>
<feature type="transmembrane region" description="Helical" evidence="1">
    <location>
        <begin position="254"/>
        <end position="274"/>
    </location>
</feature>
<keyword evidence="1" id="KW-0812">Transmembrane</keyword>
<dbReference type="EMBL" id="CP056117">
    <property type="protein sequence ID" value="QKZ98530.1"/>
    <property type="molecule type" value="Genomic_DNA"/>
</dbReference>
<dbReference type="Proteomes" id="UP000509421">
    <property type="component" value="Chromosome"/>
</dbReference>